<feature type="region of interest" description="Disordered" evidence="1">
    <location>
        <begin position="574"/>
        <end position="593"/>
    </location>
</feature>
<dbReference type="SUPFAM" id="SSF49899">
    <property type="entry name" value="Concanavalin A-like lectins/glucanases"/>
    <property type="match status" value="2"/>
</dbReference>
<proteinExistence type="predicted"/>
<dbReference type="PANTHER" id="PTHR23282">
    <property type="entry name" value="APICAL ENDOSOMAL GLYCOPROTEIN PRECURSOR"/>
    <property type="match status" value="1"/>
</dbReference>
<dbReference type="GO" id="GO:0016020">
    <property type="term" value="C:membrane"/>
    <property type="evidence" value="ECO:0007669"/>
    <property type="project" value="InterPro"/>
</dbReference>
<dbReference type="AlphaFoldDB" id="A0A6J8BLI5"/>
<reference evidence="3 4" key="1">
    <citation type="submission" date="2020-06" db="EMBL/GenBank/DDBJ databases">
        <authorList>
            <person name="Li R."/>
            <person name="Bekaert M."/>
        </authorList>
    </citation>
    <scope>NUCLEOTIDE SEQUENCE [LARGE SCALE GENOMIC DNA]</scope>
    <source>
        <strain evidence="4">wild</strain>
    </source>
</reference>
<organism evidence="3 4">
    <name type="scientific">Mytilus coruscus</name>
    <name type="common">Sea mussel</name>
    <dbReference type="NCBI Taxonomy" id="42192"/>
    <lineage>
        <taxon>Eukaryota</taxon>
        <taxon>Metazoa</taxon>
        <taxon>Spiralia</taxon>
        <taxon>Lophotrochozoa</taxon>
        <taxon>Mollusca</taxon>
        <taxon>Bivalvia</taxon>
        <taxon>Autobranchia</taxon>
        <taxon>Pteriomorphia</taxon>
        <taxon>Mytilida</taxon>
        <taxon>Mytiloidea</taxon>
        <taxon>Mytilidae</taxon>
        <taxon>Mytilinae</taxon>
        <taxon>Mytilus</taxon>
    </lineage>
</organism>
<dbReference type="OrthoDB" id="10506156at2759"/>
<evidence type="ECO:0000313" key="4">
    <source>
        <dbReference type="Proteomes" id="UP000507470"/>
    </source>
</evidence>
<gene>
    <name evidence="3" type="ORF">MCOR_19272</name>
</gene>
<accession>A0A6J8BLI5</accession>
<dbReference type="SMART" id="SM00137">
    <property type="entry name" value="MAM"/>
    <property type="match status" value="2"/>
</dbReference>
<evidence type="ECO:0000259" key="2">
    <source>
        <dbReference type="PROSITE" id="PS50060"/>
    </source>
</evidence>
<feature type="domain" description="MAM" evidence="2">
    <location>
        <begin position="144"/>
        <end position="300"/>
    </location>
</feature>
<feature type="domain" description="MAM" evidence="2">
    <location>
        <begin position="308"/>
        <end position="468"/>
    </location>
</feature>
<dbReference type="Gene3D" id="2.60.120.200">
    <property type="match status" value="2"/>
</dbReference>
<dbReference type="CDD" id="cd22823">
    <property type="entry name" value="Gal_Rha_Lectin"/>
    <property type="match status" value="1"/>
</dbReference>
<dbReference type="PANTHER" id="PTHR23282:SF101">
    <property type="entry name" value="MAM DOMAIN-CONTAINING PROTEIN"/>
    <property type="match status" value="1"/>
</dbReference>
<protein>
    <recommendedName>
        <fullName evidence="2">MAM domain-containing protein</fullName>
    </recommendedName>
</protein>
<dbReference type="InterPro" id="IPR013320">
    <property type="entry name" value="ConA-like_dom_sf"/>
</dbReference>
<feature type="region of interest" description="Disordered" evidence="1">
    <location>
        <begin position="165"/>
        <end position="185"/>
    </location>
</feature>
<name>A0A6J8BLI5_MYTCO</name>
<dbReference type="CDD" id="cd06263">
    <property type="entry name" value="MAM"/>
    <property type="match status" value="1"/>
</dbReference>
<dbReference type="Proteomes" id="UP000507470">
    <property type="component" value="Unassembled WGS sequence"/>
</dbReference>
<dbReference type="Pfam" id="PF00629">
    <property type="entry name" value="MAM"/>
    <property type="match status" value="2"/>
</dbReference>
<keyword evidence="4" id="KW-1185">Reference proteome</keyword>
<dbReference type="EMBL" id="CACVKT020003405">
    <property type="protein sequence ID" value="CAC5383539.1"/>
    <property type="molecule type" value="Genomic_DNA"/>
</dbReference>
<dbReference type="PROSITE" id="PS50060">
    <property type="entry name" value="MAM_2"/>
    <property type="match status" value="2"/>
</dbReference>
<dbReference type="InterPro" id="IPR051560">
    <property type="entry name" value="MAM_domain-containing"/>
</dbReference>
<dbReference type="InterPro" id="IPR000998">
    <property type="entry name" value="MAM_dom"/>
</dbReference>
<evidence type="ECO:0000256" key="1">
    <source>
        <dbReference type="SAM" id="MobiDB-lite"/>
    </source>
</evidence>
<evidence type="ECO:0000313" key="3">
    <source>
        <dbReference type="EMBL" id="CAC5383539.1"/>
    </source>
</evidence>
<sequence length="623" mass="70886">MYTCAADDYVLQDLAQNLSSRLRTINIILDTTRIVLEETIESMTLCMKVRLLNKEEKFLNLTTGGKGIITCEDNLVIRIEKENVFTDQSYCSSDEIQCDSSDHDIGSRCNGLQNCTIDFLRNTSCMKEDRYFNLSYLCLAPTNVLCTFEFSFCIWKNKDNDMSWKRHSPSSRSRDTQHLPQADQTTGSGDGYYLYLTKSSSAALFRSGNIPFKFNGDKCLELWFNLGANSTFLINKRNSSGKISRLWETKNHDVKTWHQAYIPLGQGLQFEIVIEGRTGNHNDSYIAIDDTDIQEWPCINNHPSSQPVKCNFEGGFCDLKVIPNSAHTWKLNTKEGDWIKRPSFDHTKKVDGNYTYTESLTHQITPRRHILIRFDNKTGVSHERCLSLWYYKYNADNRSTGHLNIYAMINETENILYSTSDTSKHVWHRLQVTVYNADQIILEHNFTNKSYGGLALDDIYVSPIKCSDEDSSFHECVDKHADFHITCPTSDIWNKTTAFNPNISIACQTITANISTKLHKQFRQCNDTGMCIFSPADLFGDHKCSSLAKRLNLTYSCIDTTIFTTMNSRTISTSSQTKGIQDGLPSSSPSSTSVKGKHRVIFLTQSYKEMGSISSEVSLYLVI</sequence>